<protein>
    <recommendedName>
        <fullName evidence="5">RING-type domain-containing protein</fullName>
    </recommendedName>
</protein>
<comment type="caution">
    <text evidence="6">The sequence shown here is derived from an EMBL/GenBank/DDBJ whole genome shotgun (WGS) entry which is preliminary data.</text>
</comment>
<dbReference type="FunFam" id="3.30.40.10:FF:000625">
    <property type="entry name" value="E3 ubiquitin ligase Rnf157"/>
    <property type="match status" value="1"/>
</dbReference>
<dbReference type="InterPro" id="IPR045194">
    <property type="entry name" value="MGRN1/RNF157-like"/>
</dbReference>
<evidence type="ECO:0000313" key="6">
    <source>
        <dbReference type="EMBL" id="TMS36936.1"/>
    </source>
</evidence>
<dbReference type="Gene3D" id="3.30.40.10">
    <property type="entry name" value="Zinc/RING finger domain, C3HC4 (zinc finger)"/>
    <property type="match status" value="1"/>
</dbReference>
<evidence type="ECO:0000256" key="1">
    <source>
        <dbReference type="ARBA" id="ARBA00022771"/>
    </source>
</evidence>
<dbReference type="STRING" id="34508.A0A4U8UUE4"/>
<dbReference type="Proteomes" id="UP000298663">
    <property type="component" value="Unassembled WGS sequence"/>
</dbReference>
<dbReference type="AlphaFoldDB" id="A0A4U8UUE4"/>
<dbReference type="GO" id="GO:0061630">
    <property type="term" value="F:ubiquitin protein ligase activity"/>
    <property type="evidence" value="ECO:0007669"/>
    <property type="project" value="UniProtKB-EC"/>
</dbReference>
<dbReference type="PANTHER" id="PTHR22996">
    <property type="entry name" value="MAHOGUNIN"/>
    <property type="match status" value="1"/>
</dbReference>
<name>A0A4U8UUE4_STECR</name>
<evidence type="ECO:0000256" key="3">
    <source>
        <dbReference type="PROSITE-ProRule" id="PRU00175"/>
    </source>
</evidence>
<dbReference type="SUPFAM" id="SSF57850">
    <property type="entry name" value="RING/U-box"/>
    <property type="match status" value="1"/>
</dbReference>
<evidence type="ECO:0000313" key="7">
    <source>
        <dbReference type="Proteomes" id="UP000298663"/>
    </source>
</evidence>
<dbReference type="EMBL" id="AZBU02000001">
    <property type="protein sequence ID" value="TMS36936.1"/>
    <property type="molecule type" value="Genomic_DNA"/>
</dbReference>
<feature type="region of interest" description="Disordered" evidence="4">
    <location>
        <begin position="449"/>
        <end position="514"/>
    </location>
</feature>
<evidence type="ECO:0000256" key="2">
    <source>
        <dbReference type="ARBA" id="ARBA00022833"/>
    </source>
</evidence>
<gene>
    <name evidence="6" type="ORF">L596_003988</name>
</gene>
<keyword evidence="1 3" id="KW-0863">Zinc-finger</keyword>
<dbReference type="InterPro" id="IPR013083">
    <property type="entry name" value="Znf_RING/FYVE/PHD"/>
</dbReference>
<sequence>MGSAWSRLQQIVRSAPNAADVDGEVDVAQEAENGRGRRSDRPAASPPNVFFGSHFLMGGERYDLCKPGAFLFGENWDLELLGNKPVQFPYTRHPVADPVQTLNSLINVRRDSVKLNKFEESDGTESRVAYRLEFILDCDCDCYVQIHFLAKEIVSGNTVQIALRHSNIRSSEKFYFQTGASQLFDKFIFYPEDYDISMLRYESGQFFPVVIEVRTTEYGLQEQVQTTLASVEQSTDYSQILVLKPLKQKLIVDGVTYLLQEIFGIENKDYDSSAIDENGSECIICMSDVRDTVILPCRHLCICNGCAETLRYKLNNCPICRSPFRALLQLKTMRVVTLASVTDAPGLNHHNKAQTKYETSTLVEALNGPVNHVPSCVSPMSTATTGDAVTTVHVPTDSLSAECSSNLRNSMNNKSNKPRPAKIQQVLTMKPAAPAESDSFEDIEMQTASSFKNQSVSTEEEAENEDPVKMDSVQVECPEVDKDSKESEKTRKRSDSETSLSHKANSKDATEAVSHATLVVVESVDLQTSI</sequence>
<dbReference type="InterPro" id="IPR001841">
    <property type="entry name" value="Znf_RING"/>
</dbReference>
<dbReference type="GO" id="GO:0005737">
    <property type="term" value="C:cytoplasm"/>
    <property type="evidence" value="ECO:0007669"/>
    <property type="project" value="TreeGrafter"/>
</dbReference>
<organism evidence="6 7">
    <name type="scientific">Steinernema carpocapsae</name>
    <name type="common">Entomopathogenic nematode</name>
    <dbReference type="NCBI Taxonomy" id="34508"/>
    <lineage>
        <taxon>Eukaryota</taxon>
        <taxon>Metazoa</taxon>
        <taxon>Ecdysozoa</taxon>
        <taxon>Nematoda</taxon>
        <taxon>Chromadorea</taxon>
        <taxon>Rhabditida</taxon>
        <taxon>Tylenchina</taxon>
        <taxon>Panagrolaimomorpha</taxon>
        <taxon>Strongyloidoidea</taxon>
        <taxon>Steinernematidae</taxon>
        <taxon>Steinernema</taxon>
    </lineage>
</organism>
<dbReference type="SMART" id="SM00184">
    <property type="entry name" value="RING"/>
    <property type="match status" value="1"/>
</dbReference>
<keyword evidence="1 3" id="KW-0479">Metal-binding</keyword>
<evidence type="ECO:0000256" key="4">
    <source>
        <dbReference type="SAM" id="MobiDB-lite"/>
    </source>
</evidence>
<dbReference type="OrthoDB" id="10014838at2759"/>
<dbReference type="GO" id="GO:0016567">
    <property type="term" value="P:protein ubiquitination"/>
    <property type="evidence" value="ECO:0007669"/>
    <property type="project" value="TreeGrafter"/>
</dbReference>
<proteinExistence type="predicted"/>
<dbReference type="PANTHER" id="PTHR22996:SF0">
    <property type="entry name" value="RE60872P-RELATED"/>
    <property type="match status" value="1"/>
</dbReference>
<reference evidence="6 7" key="2">
    <citation type="journal article" date="2019" name="G3 (Bethesda)">
        <title>Hybrid Assembly of the Genome of the Entomopathogenic Nematode Steinernema carpocapsae Identifies the X-Chromosome.</title>
        <authorList>
            <person name="Serra L."/>
            <person name="Macchietto M."/>
            <person name="Macias-Munoz A."/>
            <person name="McGill C.J."/>
            <person name="Rodriguez I.M."/>
            <person name="Rodriguez B."/>
            <person name="Murad R."/>
            <person name="Mortazavi A."/>
        </authorList>
    </citation>
    <scope>NUCLEOTIDE SEQUENCE [LARGE SCALE GENOMIC DNA]</scope>
    <source>
        <strain evidence="6 7">ALL</strain>
    </source>
</reference>
<keyword evidence="2" id="KW-0862">Zinc</keyword>
<feature type="compositionally biased region" description="Basic and acidic residues" evidence="4">
    <location>
        <begin position="479"/>
        <end position="496"/>
    </location>
</feature>
<dbReference type="PROSITE" id="PS50089">
    <property type="entry name" value="ZF_RING_2"/>
    <property type="match status" value="1"/>
</dbReference>
<dbReference type="GO" id="GO:0008270">
    <property type="term" value="F:zinc ion binding"/>
    <property type="evidence" value="ECO:0007669"/>
    <property type="project" value="UniProtKB-KW"/>
</dbReference>
<feature type="domain" description="RING-type" evidence="5">
    <location>
        <begin position="282"/>
        <end position="321"/>
    </location>
</feature>
<accession>A0A4U8UUE4</accession>
<evidence type="ECO:0000259" key="5">
    <source>
        <dbReference type="PROSITE" id="PS50089"/>
    </source>
</evidence>
<reference evidence="6 7" key="1">
    <citation type="journal article" date="2015" name="Genome Biol.">
        <title>Comparative genomics of Steinernema reveals deeply conserved gene regulatory networks.</title>
        <authorList>
            <person name="Dillman A.R."/>
            <person name="Macchietto M."/>
            <person name="Porter C.F."/>
            <person name="Rogers A."/>
            <person name="Williams B."/>
            <person name="Antoshechkin I."/>
            <person name="Lee M.M."/>
            <person name="Goodwin Z."/>
            <person name="Lu X."/>
            <person name="Lewis E.E."/>
            <person name="Goodrich-Blair H."/>
            <person name="Stock S.P."/>
            <person name="Adams B.J."/>
            <person name="Sternberg P.W."/>
            <person name="Mortazavi A."/>
        </authorList>
    </citation>
    <scope>NUCLEOTIDE SEQUENCE [LARGE SCALE GENOMIC DNA]</scope>
    <source>
        <strain evidence="6 7">ALL</strain>
    </source>
</reference>
<keyword evidence="7" id="KW-1185">Reference proteome</keyword>
<dbReference type="Pfam" id="PF13920">
    <property type="entry name" value="zf-C3HC4_3"/>
    <property type="match status" value="1"/>
</dbReference>